<dbReference type="Gene3D" id="3.90.550.10">
    <property type="entry name" value="Spore Coat Polysaccharide Biosynthesis Protein SpsA, Chain A"/>
    <property type="match status" value="1"/>
</dbReference>
<dbReference type="GO" id="GO:0004581">
    <property type="term" value="F:dolichyl-phosphate beta-glucosyltransferase activity"/>
    <property type="evidence" value="ECO:0007669"/>
    <property type="project" value="UniProtKB-EC"/>
</dbReference>
<dbReference type="GO" id="GO:0006487">
    <property type="term" value="P:protein N-linked glycosylation"/>
    <property type="evidence" value="ECO:0007669"/>
    <property type="project" value="TreeGrafter"/>
</dbReference>
<keyword evidence="6" id="KW-0808">Transferase</keyword>
<dbReference type="EC" id="2.4.1.117" evidence="4"/>
<dbReference type="InterPro" id="IPR029044">
    <property type="entry name" value="Nucleotide-diphossugar_trans"/>
</dbReference>
<evidence type="ECO:0000256" key="12">
    <source>
        <dbReference type="ARBA" id="ARBA00045097"/>
    </source>
</evidence>
<evidence type="ECO:0000256" key="7">
    <source>
        <dbReference type="ARBA" id="ARBA00022692"/>
    </source>
</evidence>
<evidence type="ECO:0000256" key="11">
    <source>
        <dbReference type="ARBA" id="ARBA00023136"/>
    </source>
</evidence>
<organism evidence="14 15">
    <name type="scientific">Candidatus Acidulodesulfobacterium acidiphilum</name>
    <dbReference type="NCBI Taxonomy" id="2597224"/>
    <lineage>
        <taxon>Bacteria</taxon>
        <taxon>Deltaproteobacteria</taxon>
        <taxon>Candidatus Acidulodesulfobacterales</taxon>
        <taxon>Candidatus Acidulodesulfobacterium</taxon>
    </lineage>
</organism>
<keyword evidence="11" id="KW-0472">Membrane</keyword>
<dbReference type="Proteomes" id="UP000322454">
    <property type="component" value="Unassembled WGS sequence"/>
</dbReference>
<dbReference type="SUPFAM" id="SSF53448">
    <property type="entry name" value="Nucleotide-diphospho-sugar transferases"/>
    <property type="match status" value="1"/>
</dbReference>
<evidence type="ECO:0000256" key="6">
    <source>
        <dbReference type="ARBA" id="ARBA00022679"/>
    </source>
</evidence>
<keyword evidence="5" id="KW-0328">Glycosyltransferase</keyword>
<reference evidence="14 15" key="1">
    <citation type="submission" date="2019-01" db="EMBL/GenBank/DDBJ databases">
        <title>Insights into ecological role of a new deltaproteobacterial order Candidatus Sinidesulfobacterales (Sva0485) by metagenomics and metatranscriptomics.</title>
        <authorList>
            <person name="Tan S."/>
            <person name="Liu J."/>
            <person name="Fang Y."/>
            <person name="Hedlund B."/>
            <person name="Lian Z.-H."/>
            <person name="Huang L.-Y."/>
            <person name="Li J.-T."/>
            <person name="Huang L.-N."/>
            <person name="Li W.-J."/>
            <person name="Jiang H.-C."/>
            <person name="Dong H.-L."/>
            <person name="Shu W.-S."/>
        </authorList>
    </citation>
    <scope>NUCLEOTIDE SEQUENCE [LARGE SCALE GENOMIC DNA]</scope>
    <source>
        <strain evidence="14">AP4</strain>
    </source>
</reference>
<dbReference type="PANTHER" id="PTHR10859">
    <property type="entry name" value="GLYCOSYL TRANSFERASE"/>
    <property type="match status" value="1"/>
</dbReference>
<evidence type="ECO:0000256" key="8">
    <source>
        <dbReference type="ARBA" id="ARBA00022824"/>
    </source>
</evidence>
<name>A0A520XD48_9DELT</name>
<comment type="similarity">
    <text evidence="3">Belongs to the glycosyltransferase 2 family.</text>
</comment>
<evidence type="ECO:0000256" key="9">
    <source>
        <dbReference type="ARBA" id="ARBA00022968"/>
    </source>
</evidence>
<keyword evidence="9" id="KW-0735">Signal-anchor</keyword>
<evidence type="ECO:0000256" key="5">
    <source>
        <dbReference type="ARBA" id="ARBA00022676"/>
    </source>
</evidence>
<comment type="pathway">
    <text evidence="2">Protein modification; protein glycosylation.</text>
</comment>
<evidence type="ECO:0000313" key="14">
    <source>
        <dbReference type="EMBL" id="RZV39137.1"/>
    </source>
</evidence>
<evidence type="ECO:0000313" key="15">
    <source>
        <dbReference type="Proteomes" id="UP000322454"/>
    </source>
</evidence>
<comment type="caution">
    <text evidence="14">The sequence shown here is derived from an EMBL/GenBank/DDBJ whole genome shotgun (WGS) entry which is preliminary data.</text>
</comment>
<dbReference type="AlphaFoldDB" id="A0A520XD48"/>
<proteinExistence type="inferred from homology"/>
<evidence type="ECO:0000256" key="1">
    <source>
        <dbReference type="ARBA" id="ARBA00004389"/>
    </source>
</evidence>
<protein>
    <recommendedName>
        <fullName evidence="4">dolichyl-phosphate beta-glucosyltransferase</fullName>
        <ecNumber evidence="4">2.4.1.117</ecNumber>
    </recommendedName>
</protein>
<evidence type="ECO:0000256" key="3">
    <source>
        <dbReference type="ARBA" id="ARBA00006739"/>
    </source>
</evidence>
<keyword evidence="10" id="KW-1133">Transmembrane helix</keyword>
<evidence type="ECO:0000256" key="4">
    <source>
        <dbReference type="ARBA" id="ARBA00012583"/>
    </source>
</evidence>
<evidence type="ECO:0000256" key="2">
    <source>
        <dbReference type="ARBA" id="ARBA00004922"/>
    </source>
</evidence>
<dbReference type="PANTHER" id="PTHR10859:SF91">
    <property type="entry name" value="DOLICHYL-PHOSPHATE BETA-GLUCOSYLTRANSFERASE"/>
    <property type="match status" value="1"/>
</dbReference>
<comment type="catalytic activity">
    <reaction evidence="12">
        <text>a di-trans,poly-cis-dolichyl phosphate + UDP-alpha-D-glucose = a di-trans,poly-cis-dolichyl beta-D-glucosyl phosphate + UDP</text>
        <dbReference type="Rhea" id="RHEA:15401"/>
        <dbReference type="Rhea" id="RHEA-COMP:19498"/>
        <dbReference type="Rhea" id="RHEA-COMP:19502"/>
        <dbReference type="ChEBI" id="CHEBI:57525"/>
        <dbReference type="ChEBI" id="CHEBI:57683"/>
        <dbReference type="ChEBI" id="CHEBI:58223"/>
        <dbReference type="ChEBI" id="CHEBI:58885"/>
        <dbReference type="EC" id="2.4.1.117"/>
    </reaction>
    <physiologicalReaction direction="left-to-right" evidence="12">
        <dbReference type="Rhea" id="RHEA:15402"/>
    </physiologicalReaction>
</comment>
<dbReference type="EMBL" id="SHMQ01000012">
    <property type="protein sequence ID" value="RZV39137.1"/>
    <property type="molecule type" value="Genomic_DNA"/>
</dbReference>
<evidence type="ECO:0000259" key="13">
    <source>
        <dbReference type="Pfam" id="PF00535"/>
    </source>
</evidence>
<gene>
    <name evidence="14" type="ORF">EVJ48_05330</name>
</gene>
<keyword evidence="7" id="KW-0812">Transmembrane</keyword>
<dbReference type="InterPro" id="IPR001173">
    <property type="entry name" value="Glyco_trans_2-like"/>
</dbReference>
<comment type="subcellular location">
    <subcellularLocation>
        <location evidence="1">Endoplasmic reticulum membrane</location>
        <topology evidence="1">Single-pass membrane protein</topology>
    </subcellularLocation>
</comment>
<dbReference type="InterPro" id="IPR035518">
    <property type="entry name" value="DPG_synthase"/>
</dbReference>
<evidence type="ECO:0000256" key="10">
    <source>
        <dbReference type="ARBA" id="ARBA00022989"/>
    </source>
</evidence>
<accession>A0A520XD48</accession>
<feature type="domain" description="Glycosyltransferase 2-like" evidence="13">
    <location>
        <begin position="20"/>
        <end position="189"/>
    </location>
</feature>
<dbReference type="Pfam" id="PF00535">
    <property type="entry name" value="Glycos_transf_2"/>
    <property type="match status" value="1"/>
</dbReference>
<keyword evidence="8" id="KW-0256">Endoplasmic reticulum</keyword>
<dbReference type="CDD" id="cd04188">
    <property type="entry name" value="DPG_synthase"/>
    <property type="match status" value="1"/>
</dbReference>
<sequence>MTENIDYKNYNFKNSRIALSIIIPAYNEENRIKQTIIALRSYLKSKKYSYEIIVVDDGSSDGTLNVLKDSLSTDLRVITITKSGKGAAVKEGILSANDENEYVFFMDADLSTGTDEIGNFIDIFKNEPETDVIIGSRYLPEGAVIIQPPFRNLVGRTFSFIKSKLLGINFFDSQCGFKAFRMRTAKKIFAKSEIKGFSFDVEILYIALLNNIKVKEASVNWRHKPGGHVNLIADSMPMLIELFQIFINKNKYFL</sequence>